<dbReference type="Proteomes" id="UP000016587">
    <property type="component" value="Chromosome"/>
</dbReference>
<dbReference type="InterPro" id="IPR016084">
    <property type="entry name" value="Haem_Oase-like_multi-hlx"/>
</dbReference>
<name>T2GEI0_MEGG1</name>
<dbReference type="HOGENOM" id="CLU_085041_3_0_7"/>
<dbReference type="STRING" id="1121448.DGI_2596"/>
<evidence type="ECO:0000313" key="2">
    <source>
        <dbReference type="Proteomes" id="UP000016587"/>
    </source>
</evidence>
<accession>T2GEI0</accession>
<dbReference type="PATRIC" id="fig|1121448.10.peg.2546"/>
<reference evidence="1 2" key="1">
    <citation type="journal article" date="2013" name="J. Bacteriol.">
        <title>Roles of HynAB and Ech, the only two hydrogenases found in the model sulfate reducer Desulfovibrio gigas.</title>
        <authorList>
            <person name="Morais-Silva F.O."/>
            <person name="Santos C.I."/>
            <person name="Rodrigues R."/>
            <person name="Pereira I.A."/>
            <person name="Rodrigues-Pousada C."/>
        </authorList>
    </citation>
    <scope>NUCLEOTIDE SEQUENCE [LARGE SCALE GENOMIC DNA]</scope>
    <source>
        <strain evidence="2">ATCC 19364 / DSM 1382 / NCIMB 9332 / VKM B-1759</strain>
    </source>
</reference>
<dbReference type="GO" id="GO:0006788">
    <property type="term" value="P:heme oxidation"/>
    <property type="evidence" value="ECO:0007669"/>
    <property type="project" value="InterPro"/>
</dbReference>
<dbReference type="SUPFAM" id="SSF48613">
    <property type="entry name" value="Heme oxygenase-like"/>
    <property type="match status" value="1"/>
</dbReference>
<protein>
    <submittedName>
        <fullName evidence="1">Putative heme oxygenase</fullName>
    </submittedName>
</protein>
<sequence length="186" mass="19692">MEHASPLTRVARGDASLMEYTAALRLLYGFIAPLESGIATFAASGTEATALLQALLQAGHWQRTHLLEQDLRVLGLPAEAIRQLPQCTAMPSMATPAQAVGALYLLEGSRLGGKVIATSLNHALGLDEHSGAAYFSSNGEELGAVWHRFRLVLEEVAAAGHGPAVIEAARQAFLALGVWFEHRGAA</sequence>
<dbReference type="eggNOG" id="COG3230">
    <property type="taxonomic scope" value="Bacteria"/>
</dbReference>
<dbReference type="AlphaFoldDB" id="T2GEI0"/>
<dbReference type="Gene3D" id="1.20.910.10">
    <property type="entry name" value="Heme oxygenase-like"/>
    <property type="match status" value="1"/>
</dbReference>
<dbReference type="KEGG" id="dgg:DGI_2596"/>
<dbReference type="EMBL" id="CP006585">
    <property type="protein sequence ID" value="AGW14327.1"/>
    <property type="molecule type" value="Genomic_DNA"/>
</dbReference>
<reference evidence="2" key="2">
    <citation type="submission" date="2013-07" db="EMBL/GenBank/DDBJ databases">
        <authorList>
            <person name="Morais-Silva F.O."/>
            <person name="Rezende A.M."/>
            <person name="Pimentel C."/>
            <person name="Resende D.M."/>
            <person name="Santos C.I."/>
            <person name="Clemente C."/>
            <person name="de Oliveira L.M."/>
            <person name="da Silva S.M."/>
            <person name="Costa D.A."/>
            <person name="Varela-Raposo A."/>
            <person name="Horacio E.C.A."/>
            <person name="Matos M."/>
            <person name="Flores O."/>
            <person name="Ruiz J.C."/>
            <person name="Rodrigues-Pousada C."/>
        </authorList>
    </citation>
    <scope>NUCLEOTIDE SEQUENCE [LARGE SCALE GENOMIC DNA]</scope>
    <source>
        <strain evidence="2">ATCC 19364 / DSM 1382 / NCIMB 9332 / VKM B-1759</strain>
    </source>
</reference>
<organism evidence="1 2">
    <name type="scientific">Megalodesulfovibrio gigas (strain ATCC 19364 / DSM 1382 / NCIMB 9332 / VKM B-1759)</name>
    <name type="common">Desulfovibrio gigas</name>
    <dbReference type="NCBI Taxonomy" id="1121448"/>
    <lineage>
        <taxon>Bacteria</taxon>
        <taxon>Pseudomonadati</taxon>
        <taxon>Thermodesulfobacteriota</taxon>
        <taxon>Desulfovibrionia</taxon>
        <taxon>Desulfovibrionales</taxon>
        <taxon>Desulfovibrionaceae</taxon>
        <taxon>Megalodesulfovibrio</taxon>
    </lineage>
</organism>
<dbReference type="CDD" id="cd19166">
    <property type="entry name" value="HemeO-bac"/>
    <property type="match status" value="1"/>
</dbReference>
<dbReference type="InterPro" id="IPR016053">
    <property type="entry name" value="Haem_Oase-like"/>
</dbReference>
<dbReference type="Pfam" id="PF01126">
    <property type="entry name" value="Heme_oxygenase"/>
    <property type="match status" value="1"/>
</dbReference>
<keyword evidence="2" id="KW-1185">Reference proteome</keyword>
<evidence type="ECO:0000313" key="1">
    <source>
        <dbReference type="EMBL" id="AGW14327.1"/>
    </source>
</evidence>
<proteinExistence type="predicted"/>
<gene>
    <name evidence="1" type="ORF">DGI_2596</name>
</gene>
<dbReference type="GO" id="GO:0004392">
    <property type="term" value="F:heme oxygenase (decyclizing) activity"/>
    <property type="evidence" value="ECO:0007669"/>
    <property type="project" value="InterPro"/>
</dbReference>